<proteinExistence type="predicted"/>
<dbReference type="InterPro" id="IPR000192">
    <property type="entry name" value="Aminotrans_V_dom"/>
</dbReference>
<dbReference type="Pfam" id="PF00266">
    <property type="entry name" value="Aminotran_5"/>
    <property type="match status" value="1"/>
</dbReference>
<dbReference type="InterPro" id="IPR005302">
    <property type="entry name" value="MoCF_Sase_C"/>
</dbReference>
<dbReference type="InterPro" id="IPR005303">
    <property type="entry name" value="MOCOS_middle"/>
</dbReference>
<keyword evidence="4" id="KW-1185">Reference proteome</keyword>
<dbReference type="GO" id="GO:0030170">
    <property type="term" value="F:pyridoxal phosphate binding"/>
    <property type="evidence" value="ECO:0007669"/>
    <property type="project" value="InterPro"/>
</dbReference>
<reference evidence="3 4" key="1">
    <citation type="submission" date="2019-07" db="EMBL/GenBank/DDBJ databases">
        <authorList>
            <person name="Friedrich A."/>
            <person name="Schacherer J."/>
        </authorList>
    </citation>
    <scope>NUCLEOTIDE SEQUENCE [LARGE SCALE GENOMIC DNA]</scope>
</reference>
<dbReference type="SUPFAM" id="SSF141673">
    <property type="entry name" value="MOSC N-terminal domain-like"/>
    <property type="match status" value="1"/>
</dbReference>
<accession>A0A7D9H4Z6</accession>
<evidence type="ECO:0000259" key="2">
    <source>
        <dbReference type="PROSITE" id="PS51340"/>
    </source>
</evidence>
<dbReference type="GO" id="GO:0006777">
    <property type="term" value="P:Mo-molybdopterin cofactor biosynthetic process"/>
    <property type="evidence" value="ECO:0007669"/>
    <property type="project" value="UniProtKB-KW"/>
</dbReference>
<protein>
    <submittedName>
        <fullName evidence="3">DEBR0S6_00804g1_1</fullName>
    </submittedName>
</protein>
<dbReference type="InterPro" id="IPR015422">
    <property type="entry name" value="PyrdxlP-dep_Trfase_small"/>
</dbReference>
<feature type="domain" description="MOSC" evidence="2">
    <location>
        <begin position="572"/>
        <end position="712"/>
    </location>
</feature>
<evidence type="ECO:0000256" key="1">
    <source>
        <dbReference type="ARBA" id="ARBA00023150"/>
    </source>
</evidence>
<keyword evidence="1" id="KW-0501">Molybdenum cofactor biosynthesis</keyword>
<dbReference type="GO" id="GO:0008265">
    <property type="term" value="F:molybdenum cofactor sulfurtransferase activity"/>
    <property type="evidence" value="ECO:0007669"/>
    <property type="project" value="TreeGrafter"/>
</dbReference>
<name>A0A7D9H4Z6_DEKBR</name>
<dbReference type="Gene3D" id="3.40.640.10">
    <property type="entry name" value="Type I PLP-dependent aspartate aminotransferase-like (Major domain)"/>
    <property type="match status" value="1"/>
</dbReference>
<dbReference type="GO" id="GO:0030151">
    <property type="term" value="F:molybdenum ion binding"/>
    <property type="evidence" value="ECO:0007669"/>
    <property type="project" value="InterPro"/>
</dbReference>
<gene>
    <name evidence="3" type="primary">hxB</name>
    <name evidence="3" type="ORF">DEBR0S6_00804G</name>
</gene>
<dbReference type="EMBL" id="CABFWN010000006">
    <property type="protein sequence ID" value="VUG19829.1"/>
    <property type="molecule type" value="Genomic_DNA"/>
</dbReference>
<evidence type="ECO:0000313" key="3">
    <source>
        <dbReference type="EMBL" id="VUG19829.1"/>
    </source>
</evidence>
<dbReference type="Pfam" id="PF03473">
    <property type="entry name" value="MOSC"/>
    <property type="match status" value="1"/>
</dbReference>
<dbReference type="AlphaFoldDB" id="A0A7D9H4Z6"/>
<evidence type="ECO:0000313" key="4">
    <source>
        <dbReference type="Proteomes" id="UP000478008"/>
    </source>
</evidence>
<dbReference type="SUPFAM" id="SSF53383">
    <property type="entry name" value="PLP-dependent transferases"/>
    <property type="match status" value="1"/>
</dbReference>
<dbReference type="PANTHER" id="PTHR14237:SF80">
    <property type="entry name" value="MOLYBDENUM COFACTOR SULFURASE"/>
    <property type="match status" value="1"/>
</dbReference>
<dbReference type="Proteomes" id="UP000478008">
    <property type="component" value="Unassembled WGS sequence"/>
</dbReference>
<dbReference type="Pfam" id="PF03476">
    <property type="entry name" value="MOSC_N"/>
    <property type="match status" value="1"/>
</dbReference>
<organism evidence="3 4">
    <name type="scientific">Dekkera bruxellensis</name>
    <name type="common">Brettanomyces custersii</name>
    <dbReference type="NCBI Taxonomy" id="5007"/>
    <lineage>
        <taxon>Eukaryota</taxon>
        <taxon>Fungi</taxon>
        <taxon>Dikarya</taxon>
        <taxon>Ascomycota</taxon>
        <taxon>Saccharomycotina</taxon>
        <taxon>Pichiomycetes</taxon>
        <taxon>Pichiales</taxon>
        <taxon>Pichiaceae</taxon>
        <taxon>Brettanomyces</taxon>
    </lineage>
</organism>
<dbReference type="PANTHER" id="PTHR14237">
    <property type="entry name" value="MOLYBDOPTERIN COFACTOR SULFURASE MOSC"/>
    <property type="match status" value="1"/>
</dbReference>
<dbReference type="PROSITE" id="PS51340">
    <property type="entry name" value="MOSC"/>
    <property type="match status" value="1"/>
</dbReference>
<sequence>MTISEFYPLPVSEIREKYYPNLANQTYLDHAGTTVYSSLTLDKIHQKLSKTLLANPHSLSSASRDTASLVEETRYKILSIFHVDPAEYDIVFSLNATHAIKIAASLIQDAAESSFNYYYNINCHTSLIGLRTLAAKYATFDDISSFEPVEDKDGKHPALNFVSWTGQSNFNGQKFPLGWCKEFRRRLDHCYTLYDASALSTSDPPDLSDANSSPDFVVMSFYKIFGMPDIGALILRRSTAKQLVEKRRYFGGGTIDALTIEEPFCRRSKQLHQSLEDGTIPIHAILELSVAIDSHYQIFGSFNSIRLHTDEIRKYAICKLKQLKYGNTGRRMLQIYDWPGAKHGPIIAFSLLSQAGDPIGYYGFGKLASARNISLRTGTLCNIGGIQKFLDRTNEDIRQDYEKGHKCGDILDIIDGKPTGVIRVSFGAMTMTSEIDTLVKFITEYLKDSNLNIEKGNPGEKQELVVKSLTVYPIKSCPGYRIPEGRKWKLTKHGFEFDRSFVLLDLLTQKPLLLKNNPRMALLDCRVDPEKHMLYVRDKRGGNKLWVSTNIRRYKTKQMGDFIAISERKMVKFFSDVMSIGCTLAGFVTEKQMQNKTAFLLVNERSMRQVSKDDSLISRFRANIVVDSAHPYIEDKLSVLTDMDSGVVLKKRCKCDRCYMITVSDKGSRDPSLLVELSKERKQKGKVYFGVNIDVENVGYRYMRVGDRIVGEE</sequence>
<dbReference type="Gene3D" id="3.90.1150.10">
    <property type="entry name" value="Aspartate Aminotransferase, domain 1"/>
    <property type="match status" value="1"/>
</dbReference>
<dbReference type="InterPro" id="IPR015424">
    <property type="entry name" value="PyrdxlP-dep_Trfase"/>
</dbReference>
<dbReference type="InterPro" id="IPR015421">
    <property type="entry name" value="PyrdxlP-dep_Trfase_major"/>
</dbReference>